<dbReference type="EMBL" id="VSSQ01030859">
    <property type="protein sequence ID" value="MPM81541.1"/>
    <property type="molecule type" value="Genomic_DNA"/>
</dbReference>
<dbReference type="SUPFAM" id="SSF52540">
    <property type="entry name" value="P-loop containing nucleoside triphosphate hydrolases"/>
    <property type="match status" value="1"/>
</dbReference>
<protein>
    <submittedName>
        <fullName evidence="1">Uncharacterized protein</fullName>
    </submittedName>
</protein>
<organism evidence="1">
    <name type="scientific">bioreactor metagenome</name>
    <dbReference type="NCBI Taxonomy" id="1076179"/>
    <lineage>
        <taxon>unclassified sequences</taxon>
        <taxon>metagenomes</taxon>
        <taxon>ecological metagenomes</taxon>
    </lineage>
</organism>
<sequence length="157" mass="17688">MIEGIHGLNDKLSESVSHDNKYRIFICPLTGASIDMHNRIGTTDTRLLRRMLRDYRTRGHSPEATLMQWPSVVKGSHRHIFPYQENADTLFNTSLAYELPVLKGYVQPLLASVKDDSPAYGEAQRLLSILSFVPVIPSDDVPNISILREFIGGSCFE</sequence>
<evidence type="ECO:0000313" key="1">
    <source>
        <dbReference type="EMBL" id="MPM81541.1"/>
    </source>
</evidence>
<dbReference type="AlphaFoldDB" id="A0A645CXA7"/>
<name>A0A645CXA7_9ZZZZ</name>
<proteinExistence type="predicted"/>
<reference evidence="1" key="1">
    <citation type="submission" date="2019-08" db="EMBL/GenBank/DDBJ databases">
        <authorList>
            <person name="Kucharzyk K."/>
            <person name="Murdoch R.W."/>
            <person name="Higgins S."/>
            <person name="Loffler F."/>
        </authorList>
    </citation>
    <scope>NUCLEOTIDE SEQUENCE</scope>
</reference>
<gene>
    <name evidence="1" type="ORF">SDC9_128595</name>
</gene>
<dbReference type="Gene3D" id="3.40.50.300">
    <property type="entry name" value="P-loop containing nucleotide triphosphate hydrolases"/>
    <property type="match status" value="1"/>
</dbReference>
<dbReference type="InterPro" id="IPR027417">
    <property type="entry name" value="P-loop_NTPase"/>
</dbReference>
<accession>A0A645CXA7</accession>
<comment type="caution">
    <text evidence="1">The sequence shown here is derived from an EMBL/GenBank/DDBJ whole genome shotgun (WGS) entry which is preliminary data.</text>
</comment>